<keyword evidence="5" id="KW-0539">Nucleus</keyword>
<accession>A0A914EB41</accession>
<protein>
    <submittedName>
        <fullName evidence="8">Uncharacterized protein</fullName>
    </submittedName>
</protein>
<dbReference type="InterPro" id="IPR039050">
    <property type="entry name" value="GATAD1"/>
</dbReference>
<comment type="subcellular location">
    <subcellularLocation>
        <location evidence="1">Nucleus</location>
    </subcellularLocation>
</comment>
<dbReference type="GO" id="GO:0005634">
    <property type="term" value="C:nucleus"/>
    <property type="evidence" value="ECO:0007669"/>
    <property type="project" value="UniProtKB-SubCell"/>
</dbReference>
<name>A0A914EB41_9BILA</name>
<evidence type="ECO:0000313" key="8">
    <source>
        <dbReference type="WBParaSite" id="ACRNAN_scaffold6945.g28110.t1"/>
    </source>
</evidence>
<evidence type="ECO:0000256" key="3">
    <source>
        <dbReference type="ARBA" id="ARBA00022771"/>
    </source>
</evidence>
<keyword evidence="7" id="KW-1185">Reference proteome</keyword>
<evidence type="ECO:0000313" key="7">
    <source>
        <dbReference type="Proteomes" id="UP000887540"/>
    </source>
</evidence>
<organism evidence="7 8">
    <name type="scientific">Acrobeloides nanus</name>
    <dbReference type="NCBI Taxonomy" id="290746"/>
    <lineage>
        <taxon>Eukaryota</taxon>
        <taxon>Metazoa</taxon>
        <taxon>Ecdysozoa</taxon>
        <taxon>Nematoda</taxon>
        <taxon>Chromadorea</taxon>
        <taxon>Rhabditida</taxon>
        <taxon>Tylenchina</taxon>
        <taxon>Cephalobomorpha</taxon>
        <taxon>Cephaloboidea</taxon>
        <taxon>Cephalobidae</taxon>
        <taxon>Acrobeloides</taxon>
    </lineage>
</organism>
<sequence length="221" mass="25541">MNLNLSCSSSAAYLKGLERLKKEPKKEAEKKSNSKTPTQNYGRLKTKAMLNGFVSKYQNRRSQLVKCVNPKRTPVEVSRIHTKKIVWDGKDCFRIGDIIAIKNSLDMKDYFAQISNLATDQHAKNYAFLIWLVPQETAVDRHTFDPKHFEHGWGDEHPYPVEVIKFVMSCPPLPNYARKWTPEDLVREKIRNDLCSRIEALQKAATQEMASLKNDFKQKTI</sequence>
<dbReference type="Proteomes" id="UP000887540">
    <property type="component" value="Unplaced"/>
</dbReference>
<dbReference type="PANTHER" id="PTHR13340">
    <property type="entry name" value="GATA ZINC FINGER DOMAIN-CONTAINING"/>
    <property type="match status" value="1"/>
</dbReference>
<evidence type="ECO:0000256" key="6">
    <source>
        <dbReference type="SAM" id="MobiDB-lite"/>
    </source>
</evidence>
<feature type="region of interest" description="Disordered" evidence="6">
    <location>
        <begin position="22"/>
        <end position="41"/>
    </location>
</feature>
<evidence type="ECO:0000256" key="4">
    <source>
        <dbReference type="ARBA" id="ARBA00022833"/>
    </source>
</evidence>
<keyword evidence="2" id="KW-0479">Metal-binding</keyword>
<reference evidence="8" key="1">
    <citation type="submission" date="2022-11" db="UniProtKB">
        <authorList>
            <consortium name="WormBaseParasite"/>
        </authorList>
    </citation>
    <scope>IDENTIFICATION</scope>
</reference>
<dbReference type="PANTHER" id="PTHR13340:SF2">
    <property type="entry name" value="GATA ZINC FINGER DOMAIN-CONTAINING PROTEIN 1"/>
    <property type="match status" value="1"/>
</dbReference>
<keyword evidence="3" id="KW-0863">Zinc-finger</keyword>
<evidence type="ECO:0000256" key="5">
    <source>
        <dbReference type="ARBA" id="ARBA00023242"/>
    </source>
</evidence>
<dbReference type="GO" id="GO:0008270">
    <property type="term" value="F:zinc ion binding"/>
    <property type="evidence" value="ECO:0007669"/>
    <property type="project" value="UniProtKB-KW"/>
</dbReference>
<dbReference type="AlphaFoldDB" id="A0A914EB41"/>
<feature type="compositionally biased region" description="Basic and acidic residues" evidence="6">
    <location>
        <begin position="22"/>
        <end position="32"/>
    </location>
</feature>
<keyword evidence="4" id="KW-0862">Zinc</keyword>
<evidence type="ECO:0000256" key="1">
    <source>
        <dbReference type="ARBA" id="ARBA00004123"/>
    </source>
</evidence>
<dbReference type="GO" id="GO:0006325">
    <property type="term" value="P:chromatin organization"/>
    <property type="evidence" value="ECO:0007669"/>
    <property type="project" value="TreeGrafter"/>
</dbReference>
<evidence type="ECO:0000256" key="2">
    <source>
        <dbReference type="ARBA" id="ARBA00022723"/>
    </source>
</evidence>
<dbReference type="WBParaSite" id="ACRNAN_scaffold6945.g28110.t1">
    <property type="protein sequence ID" value="ACRNAN_scaffold6945.g28110.t1"/>
    <property type="gene ID" value="ACRNAN_scaffold6945.g28110"/>
</dbReference>
<proteinExistence type="predicted"/>